<name>A0AAV7TX31_PLEWA</name>
<gene>
    <name evidence="1" type="ORF">NDU88_006407</name>
</gene>
<protein>
    <submittedName>
        <fullName evidence="1">Uncharacterized protein</fullName>
    </submittedName>
</protein>
<dbReference type="AlphaFoldDB" id="A0AAV7TX31"/>
<dbReference type="EMBL" id="JANPWB010000006">
    <property type="protein sequence ID" value="KAJ1181197.1"/>
    <property type="molecule type" value="Genomic_DNA"/>
</dbReference>
<proteinExistence type="predicted"/>
<comment type="caution">
    <text evidence="1">The sequence shown here is derived from an EMBL/GenBank/DDBJ whole genome shotgun (WGS) entry which is preliminary data.</text>
</comment>
<keyword evidence="2" id="KW-1185">Reference proteome</keyword>
<evidence type="ECO:0000313" key="1">
    <source>
        <dbReference type="EMBL" id="KAJ1181197.1"/>
    </source>
</evidence>
<organism evidence="1 2">
    <name type="scientific">Pleurodeles waltl</name>
    <name type="common">Iberian ribbed newt</name>
    <dbReference type="NCBI Taxonomy" id="8319"/>
    <lineage>
        <taxon>Eukaryota</taxon>
        <taxon>Metazoa</taxon>
        <taxon>Chordata</taxon>
        <taxon>Craniata</taxon>
        <taxon>Vertebrata</taxon>
        <taxon>Euteleostomi</taxon>
        <taxon>Amphibia</taxon>
        <taxon>Batrachia</taxon>
        <taxon>Caudata</taxon>
        <taxon>Salamandroidea</taxon>
        <taxon>Salamandridae</taxon>
        <taxon>Pleurodelinae</taxon>
        <taxon>Pleurodeles</taxon>
    </lineage>
</organism>
<evidence type="ECO:0000313" key="2">
    <source>
        <dbReference type="Proteomes" id="UP001066276"/>
    </source>
</evidence>
<dbReference type="Proteomes" id="UP001066276">
    <property type="component" value="Chromosome 3_2"/>
</dbReference>
<accession>A0AAV7TX31</accession>
<sequence length="69" mass="7631">MRASRLTEGMRRVDLLGPLKSVTHWGCCLRTSPERQGGLAGIGCLAFTVPRMTGEENVRCPWRQTATLT</sequence>
<reference evidence="1" key="1">
    <citation type="journal article" date="2022" name="bioRxiv">
        <title>Sequencing and chromosome-scale assembly of the giantPleurodeles waltlgenome.</title>
        <authorList>
            <person name="Brown T."/>
            <person name="Elewa A."/>
            <person name="Iarovenko S."/>
            <person name="Subramanian E."/>
            <person name="Araus A.J."/>
            <person name="Petzold A."/>
            <person name="Susuki M."/>
            <person name="Suzuki K.-i.T."/>
            <person name="Hayashi T."/>
            <person name="Toyoda A."/>
            <person name="Oliveira C."/>
            <person name="Osipova E."/>
            <person name="Leigh N.D."/>
            <person name="Simon A."/>
            <person name="Yun M.H."/>
        </authorList>
    </citation>
    <scope>NUCLEOTIDE SEQUENCE</scope>
    <source>
        <strain evidence="1">20211129_DDA</strain>
        <tissue evidence="1">Liver</tissue>
    </source>
</reference>